<comment type="caution">
    <text evidence="2">The sequence shown here is derived from an EMBL/GenBank/DDBJ whole genome shotgun (WGS) entry which is preliminary data.</text>
</comment>
<dbReference type="Proteomes" id="UP001396334">
    <property type="component" value="Unassembled WGS sequence"/>
</dbReference>
<protein>
    <submittedName>
        <fullName evidence="2">Uncharacterized protein</fullName>
    </submittedName>
</protein>
<proteinExistence type="predicted"/>
<keyword evidence="3" id="KW-1185">Reference proteome</keyword>
<evidence type="ECO:0000313" key="3">
    <source>
        <dbReference type="Proteomes" id="UP001396334"/>
    </source>
</evidence>
<reference evidence="2 3" key="1">
    <citation type="journal article" date="2024" name="G3 (Bethesda)">
        <title>Genome assembly of Hibiscus sabdariffa L. provides insights into metabolisms of medicinal natural products.</title>
        <authorList>
            <person name="Kim T."/>
        </authorList>
    </citation>
    <scope>NUCLEOTIDE SEQUENCE [LARGE SCALE GENOMIC DNA]</scope>
    <source>
        <strain evidence="2">TK-2024</strain>
        <tissue evidence="2">Old leaves</tissue>
    </source>
</reference>
<name>A0ABR1ZQM6_9ROSI</name>
<evidence type="ECO:0000313" key="2">
    <source>
        <dbReference type="EMBL" id="KAK8482862.1"/>
    </source>
</evidence>
<sequence>MTIENPHGSTIDLHQLPLPEPSCHHFPPALNFKTNAHFINIITNPSITFTKRRPQNLHPSTPTSQKPLDSTTASSSSKDKLHPICIFHLTEHSSPSLTHYRTIFRLHPQPRRPSLITTFSPEPRVLIPTLNPLNLHLATNQIVTFPASKIVKTPNQI</sequence>
<feature type="region of interest" description="Disordered" evidence="1">
    <location>
        <begin position="49"/>
        <end position="77"/>
    </location>
</feature>
<accession>A0ABR1ZQM6</accession>
<organism evidence="2 3">
    <name type="scientific">Hibiscus sabdariffa</name>
    <name type="common">roselle</name>
    <dbReference type="NCBI Taxonomy" id="183260"/>
    <lineage>
        <taxon>Eukaryota</taxon>
        <taxon>Viridiplantae</taxon>
        <taxon>Streptophyta</taxon>
        <taxon>Embryophyta</taxon>
        <taxon>Tracheophyta</taxon>
        <taxon>Spermatophyta</taxon>
        <taxon>Magnoliopsida</taxon>
        <taxon>eudicotyledons</taxon>
        <taxon>Gunneridae</taxon>
        <taxon>Pentapetalae</taxon>
        <taxon>rosids</taxon>
        <taxon>malvids</taxon>
        <taxon>Malvales</taxon>
        <taxon>Malvaceae</taxon>
        <taxon>Malvoideae</taxon>
        <taxon>Hibiscus</taxon>
    </lineage>
</organism>
<gene>
    <name evidence="2" type="ORF">V6N11_057038</name>
</gene>
<dbReference type="EMBL" id="JBBPBN010000731">
    <property type="protein sequence ID" value="KAK8482862.1"/>
    <property type="molecule type" value="Genomic_DNA"/>
</dbReference>
<evidence type="ECO:0000256" key="1">
    <source>
        <dbReference type="SAM" id="MobiDB-lite"/>
    </source>
</evidence>
<feature type="compositionally biased region" description="Polar residues" evidence="1">
    <location>
        <begin position="57"/>
        <end position="67"/>
    </location>
</feature>